<keyword evidence="1" id="KW-1133">Transmembrane helix</keyword>
<evidence type="ECO:0000256" key="1">
    <source>
        <dbReference type="SAM" id="Phobius"/>
    </source>
</evidence>
<protein>
    <submittedName>
        <fullName evidence="2">Uncharacterized protein</fullName>
    </submittedName>
</protein>
<dbReference type="EMBL" id="JBHSDK010000035">
    <property type="protein sequence ID" value="MFC4337553.1"/>
    <property type="molecule type" value="Genomic_DNA"/>
</dbReference>
<organism evidence="2 3">
    <name type="scientific">Salininema proteolyticum</name>
    <dbReference type="NCBI Taxonomy" id="1607685"/>
    <lineage>
        <taxon>Bacteria</taxon>
        <taxon>Bacillati</taxon>
        <taxon>Actinomycetota</taxon>
        <taxon>Actinomycetes</taxon>
        <taxon>Glycomycetales</taxon>
        <taxon>Glycomycetaceae</taxon>
        <taxon>Salininema</taxon>
    </lineage>
</organism>
<feature type="transmembrane region" description="Helical" evidence="1">
    <location>
        <begin position="80"/>
        <end position="101"/>
    </location>
</feature>
<name>A0ABV8U4F8_9ACTN</name>
<evidence type="ECO:0000313" key="3">
    <source>
        <dbReference type="Proteomes" id="UP001595823"/>
    </source>
</evidence>
<keyword evidence="1" id="KW-0472">Membrane</keyword>
<proteinExistence type="predicted"/>
<feature type="transmembrane region" description="Helical" evidence="1">
    <location>
        <begin position="45"/>
        <end position="68"/>
    </location>
</feature>
<keyword evidence="3" id="KW-1185">Reference proteome</keyword>
<keyword evidence="1" id="KW-0812">Transmembrane</keyword>
<sequence>MNVPGVEQPDDGGPVHLSVTCPGCEEVFKYKILSRATVAKRRWNAGLVGISGMTLFLSGLIVRAMWGWDMTQAPNWVTEYFVFTAFLGLGVGVNALGYFAYGLSGVRPASVLEGFGIHRAEMANPEPDDVLDDRRRT</sequence>
<reference evidence="3" key="1">
    <citation type="journal article" date="2019" name="Int. J. Syst. Evol. Microbiol.">
        <title>The Global Catalogue of Microorganisms (GCM) 10K type strain sequencing project: providing services to taxonomists for standard genome sequencing and annotation.</title>
        <authorList>
            <consortium name="The Broad Institute Genomics Platform"/>
            <consortium name="The Broad Institute Genome Sequencing Center for Infectious Disease"/>
            <person name="Wu L."/>
            <person name="Ma J."/>
        </authorList>
    </citation>
    <scope>NUCLEOTIDE SEQUENCE [LARGE SCALE GENOMIC DNA]</scope>
    <source>
        <strain evidence="3">IBRC-M 10908</strain>
    </source>
</reference>
<gene>
    <name evidence="2" type="ORF">ACFPET_20355</name>
</gene>
<dbReference type="RefSeq" id="WP_380624662.1">
    <property type="nucleotide sequence ID" value="NZ_JBHSDK010000035.1"/>
</dbReference>
<comment type="caution">
    <text evidence="2">The sequence shown here is derived from an EMBL/GenBank/DDBJ whole genome shotgun (WGS) entry which is preliminary data.</text>
</comment>
<evidence type="ECO:0000313" key="2">
    <source>
        <dbReference type="EMBL" id="MFC4337553.1"/>
    </source>
</evidence>
<accession>A0ABV8U4F8</accession>
<dbReference type="Proteomes" id="UP001595823">
    <property type="component" value="Unassembled WGS sequence"/>
</dbReference>